<dbReference type="InterPro" id="IPR001138">
    <property type="entry name" value="Zn2Cys6_DnaBD"/>
</dbReference>
<dbReference type="SMART" id="SM00066">
    <property type="entry name" value="GAL4"/>
    <property type="match status" value="1"/>
</dbReference>
<dbReference type="PROSITE" id="PS50048">
    <property type="entry name" value="ZN2_CY6_FUNGAL_2"/>
    <property type="match status" value="1"/>
</dbReference>
<dbReference type="AlphaFoldDB" id="A0A137P7W4"/>
<dbReference type="EMBL" id="KQ964484">
    <property type="protein sequence ID" value="KXN71088.1"/>
    <property type="molecule type" value="Genomic_DNA"/>
</dbReference>
<proteinExistence type="predicted"/>
<keyword evidence="5" id="KW-0539">Nucleus</keyword>
<dbReference type="Pfam" id="PF00172">
    <property type="entry name" value="Zn_clus"/>
    <property type="match status" value="1"/>
</dbReference>
<evidence type="ECO:0000256" key="4">
    <source>
        <dbReference type="ARBA" id="ARBA00023163"/>
    </source>
</evidence>
<dbReference type="PANTHER" id="PTHR47338:SF5">
    <property type="entry name" value="ZN(II)2CYS6 TRANSCRIPTION FACTOR (EUROFUNG)"/>
    <property type="match status" value="1"/>
</dbReference>
<evidence type="ECO:0000256" key="3">
    <source>
        <dbReference type="ARBA" id="ARBA00023015"/>
    </source>
</evidence>
<dbReference type="GO" id="GO:0000981">
    <property type="term" value="F:DNA-binding transcription factor activity, RNA polymerase II-specific"/>
    <property type="evidence" value="ECO:0007669"/>
    <property type="project" value="InterPro"/>
</dbReference>
<feature type="domain" description="Zn(2)-C6 fungal-type" evidence="6">
    <location>
        <begin position="18"/>
        <end position="49"/>
    </location>
</feature>
<keyword evidence="3" id="KW-0805">Transcription regulation</keyword>
<dbReference type="Proteomes" id="UP000070444">
    <property type="component" value="Unassembled WGS sequence"/>
</dbReference>
<dbReference type="SUPFAM" id="SSF57701">
    <property type="entry name" value="Zn2/Cys6 DNA-binding domain"/>
    <property type="match status" value="1"/>
</dbReference>
<gene>
    <name evidence="7" type="ORF">CONCODRAFT_6251</name>
</gene>
<sequence>MNQTITHQYSSPKLIGRACDLCRKAKIKCKLVGNQNCESCLKKGKLCQYLTVPKKRGPKPKLHSQLAEYCEPNQQFVPLSPATTEPSSPLQPSTPSYCYTLESSTPLLPEYLQNFMTELNPHLNFFTPSSLELRLLQSRTQTFDFLLKCIEICTFVWTLPPPYQIHPLSYLSGYYQEYYSLAQCNHNNFDLTDLNQSIYLLNFIQDYTLMTCGKPSEFAKED</sequence>
<dbReference type="CDD" id="cd00067">
    <property type="entry name" value="GAL4"/>
    <property type="match status" value="1"/>
</dbReference>
<reference evidence="7 8" key="1">
    <citation type="journal article" date="2015" name="Genome Biol. Evol.">
        <title>Phylogenomic analyses indicate that early fungi evolved digesting cell walls of algal ancestors of land plants.</title>
        <authorList>
            <person name="Chang Y."/>
            <person name="Wang S."/>
            <person name="Sekimoto S."/>
            <person name="Aerts A.L."/>
            <person name="Choi C."/>
            <person name="Clum A."/>
            <person name="LaButti K.M."/>
            <person name="Lindquist E.A."/>
            <person name="Yee Ngan C."/>
            <person name="Ohm R.A."/>
            <person name="Salamov A.A."/>
            <person name="Grigoriev I.V."/>
            <person name="Spatafora J.W."/>
            <person name="Berbee M.L."/>
        </authorList>
    </citation>
    <scope>NUCLEOTIDE SEQUENCE [LARGE SCALE GENOMIC DNA]</scope>
    <source>
        <strain evidence="7 8">NRRL 28638</strain>
    </source>
</reference>
<evidence type="ECO:0000313" key="8">
    <source>
        <dbReference type="Proteomes" id="UP000070444"/>
    </source>
</evidence>
<evidence type="ECO:0000256" key="1">
    <source>
        <dbReference type="ARBA" id="ARBA00004123"/>
    </source>
</evidence>
<evidence type="ECO:0000256" key="2">
    <source>
        <dbReference type="ARBA" id="ARBA00022723"/>
    </source>
</evidence>
<evidence type="ECO:0000313" key="7">
    <source>
        <dbReference type="EMBL" id="KXN71088.1"/>
    </source>
</evidence>
<comment type="subcellular location">
    <subcellularLocation>
        <location evidence="1">Nucleus</location>
    </subcellularLocation>
</comment>
<accession>A0A137P7W4</accession>
<dbReference type="OrthoDB" id="2123952at2759"/>
<organism evidence="7 8">
    <name type="scientific">Conidiobolus coronatus (strain ATCC 28846 / CBS 209.66 / NRRL 28638)</name>
    <name type="common">Delacroixia coronata</name>
    <dbReference type="NCBI Taxonomy" id="796925"/>
    <lineage>
        <taxon>Eukaryota</taxon>
        <taxon>Fungi</taxon>
        <taxon>Fungi incertae sedis</taxon>
        <taxon>Zoopagomycota</taxon>
        <taxon>Entomophthoromycotina</taxon>
        <taxon>Entomophthoromycetes</taxon>
        <taxon>Entomophthorales</taxon>
        <taxon>Ancylistaceae</taxon>
        <taxon>Conidiobolus</taxon>
    </lineage>
</organism>
<evidence type="ECO:0000259" key="6">
    <source>
        <dbReference type="PROSITE" id="PS50048"/>
    </source>
</evidence>
<dbReference type="InterPro" id="IPR050815">
    <property type="entry name" value="TF_fung"/>
</dbReference>
<dbReference type="Gene3D" id="4.10.240.10">
    <property type="entry name" value="Zn(2)-C6 fungal-type DNA-binding domain"/>
    <property type="match status" value="1"/>
</dbReference>
<name>A0A137P7W4_CONC2</name>
<keyword evidence="2" id="KW-0479">Metal-binding</keyword>
<dbReference type="PROSITE" id="PS00463">
    <property type="entry name" value="ZN2_CY6_FUNGAL_1"/>
    <property type="match status" value="1"/>
</dbReference>
<keyword evidence="8" id="KW-1185">Reference proteome</keyword>
<dbReference type="InterPro" id="IPR036864">
    <property type="entry name" value="Zn2-C6_fun-type_DNA-bd_sf"/>
</dbReference>
<dbReference type="GO" id="GO:0008270">
    <property type="term" value="F:zinc ion binding"/>
    <property type="evidence" value="ECO:0007669"/>
    <property type="project" value="InterPro"/>
</dbReference>
<dbReference type="GO" id="GO:0005634">
    <property type="term" value="C:nucleus"/>
    <property type="evidence" value="ECO:0007669"/>
    <property type="project" value="UniProtKB-SubCell"/>
</dbReference>
<protein>
    <recommendedName>
        <fullName evidence="6">Zn(2)-C6 fungal-type domain-containing protein</fullName>
    </recommendedName>
</protein>
<keyword evidence="4" id="KW-0804">Transcription</keyword>
<evidence type="ECO:0000256" key="5">
    <source>
        <dbReference type="ARBA" id="ARBA00023242"/>
    </source>
</evidence>
<dbReference type="PANTHER" id="PTHR47338">
    <property type="entry name" value="ZN(II)2CYS6 TRANSCRIPTION FACTOR (EUROFUNG)-RELATED"/>
    <property type="match status" value="1"/>
</dbReference>